<accession>A0A1Z5KFZ0</accession>
<feature type="active site" description="Proton donor/acceptor" evidence="3">
    <location>
        <position position="240"/>
    </location>
</feature>
<evidence type="ECO:0000256" key="4">
    <source>
        <dbReference type="PIRSR" id="PIRSR610122-2"/>
    </source>
</evidence>
<dbReference type="FunFam" id="3.40.47.10:FF:000008">
    <property type="entry name" value="3-hydroxy-3-methylglutaryl coenzyme A synthase"/>
    <property type="match status" value="1"/>
</dbReference>
<name>A0A1Z5KFZ0_FISSO</name>
<evidence type="ECO:0000313" key="8">
    <source>
        <dbReference type="EMBL" id="GAX25169.1"/>
    </source>
</evidence>
<evidence type="ECO:0000256" key="1">
    <source>
        <dbReference type="ARBA" id="ARBA00007061"/>
    </source>
</evidence>
<dbReference type="PANTHER" id="PTHR43323">
    <property type="entry name" value="3-HYDROXY-3-METHYLGLUTARYL COENZYME A SYNTHASE"/>
    <property type="match status" value="1"/>
</dbReference>
<organism evidence="8 9">
    <name type="scientific">Fistulifera solaris</name>
    <name type="common">Oleaginous diatom</name>
    <dbReference type="NCBI Taxonomy" id="1519565"/>
    <lineage>
        <taxon>Eukaryota</taxon>
        <taxon>Sar</taxon>
        <taxon>Stramenopiles</taxon>
        <taxon>Ochrophyta</taxon>
        <taxon>Bacillariophyta</taxon>
        <taxon>Bacillariophyceae</taxon>
        <taxon>Bacillariophycidae</taxon>
        <taxon>Naviculales</taxon>
        <taxon>Naviculaceae</taxon>
        <taxon>Fistulifera</taxon>
    </lineage>
</organism>
<dbReference type="GO" id="GO:0006084">
    <property type="term" value="P:acetyl-CoA metabolic process"/>
    <property type="evidence" value="ECO:0007669"/>
    <property type="project" value="InterPro"/>
</dbReference>
<comment type="caution">
    <text evidence="8">The sequence shown here is derived from an EMBL/GenBank/DDBJ whole genome shotgun (WGS) entry which is preliminary data.</text>
</comment>
<proteinExistence type="inferred from homology"/>
<dbReference type="NCBIfam" id="TIGR01833">
    <property type="entry name" value="HMG-CoA-S_euk"/>
    <property type="match status" value="1"/>
</dbReference>
<dbReference type="Gene3D" id="3.40.47.10">
    <property type="match status" value="3"/>
</dbReference>
<dbReference type="Pfam" id="PF00109">
    <property type="entry name" value="ketoacyl-synt"/>
    <property type="match status" value="1"/>
</dbReference>
<feature type="domain" description="Beta-ketoacyl synthase-like N-terminal" evidence="5">
    <location>
        <begin position="697"/>
        <end position="798"/>
    </location>
</feature>
<dbReference type="EC" id="2.3.3.10" evidence="8"/>
<feature type="active site" description="Acyl-thioester intermediate" evidence="3">
    <location>
        <position position="121"/>
    </location>
</feature>
<feature type="domain" description="Hydroxymethylglutaryl-coenzyme A synthase C-terminal" evidence="7">
    <location>
        <begin position="181"/>
        <end position="436"/>
    </location>
</feature>
<evidence type="ECO:0000313" key="9">
    <source>
        <dbReference type="Proteomes" id="UP000198406"/>
    </source>
</evidence>
<evidence type="ECO:0000256" key="2">
    <source>
        <dbReference type="ARBA" id="ARBA00022679"/>
    </source>
</evidence>
<feature type="binding site" evidence="4">
    <location>
        <position position="245"/>
    </location>
    <ligand>
        <name>CoA</name>
        <dbReference type="ChEBI" id="CHEBI:57287"/>
    </ligand>
</feature>
<feature type="binding site" evidence="4">
    <location>
        <position position="249"/>
    </location>
    <ligand>
        <name>CoA</name>
        <dbReference type="ChEBI" id="CHEBI:57287"/>
    </ligand>
</feature>
<dbReference type="InterPro" id="IPR016039">
    <property type="entry name" value="Thiolase-like"/>
</dbReference>
<reference evidence="8 9" key="1">
    <citation type="journal article" date="2015" name="Plant Cell">
        <title>Oil accumulation by the oleaginous diatom Fistulifera solaris as revealed by the genome and transcriptome.</title>
        <authorList>
            <person name="Tanaka T."/>
            <person name="Maeda Y."/>
            <person name="Veluchamy A."/>
            <person name="Tanaka M."/>
            <person name="Abida H."/>
            <person name="Marechal E."/>
            <person name="Bowler C."/>
            <person name="Muto M."/>
            <person name="Sunaga Y."/>
            <person name="Tanaka M."/>
            <person name="Yoshino T."/>
            <person name="Taniguchi T."/>
            <person name="Fukuda Y."/>
            <person name="Nemoto M."/>
            <person name="Matsumoto M."/>
            <person name="Wong P.S."/>
            <person name="Aburatani S."/>
            <person name="Fujibuchi W."/>
        </authorList>
    </citation>
    <scope>NUCLEOTIDE SEQUENCE [LARGE SCALE GENOMIC DNA]</scope>
    <source>
        <strain evidence="8 9">JPCC DA0580</strain>
    </source>
</reference>
<gene>
    <name evidence="8" type="ORF">FisN_16Hu006</name>
</gene>
<evidence type="ECO:0000256" key="3">
    <source>
        <dbReference type="PIRSR" id="PIRSR610122-1"/>
    </source>
</evidence>
<evidence type="ECO:0000259" key="6">
    <source>
        <dbReference type="Pfam" id="PF01154"/>
    </source>
</evidence>
<feature type="binding site" evidence="4">
    <location>
        <position position="208"/>
    </location>
    <ligand>
        <name>CoA</name>
        <dbReference type="ChEBI" id="CHEBI:57287"/>
    </ligand>
</feature>
<dbReference type="InterPro" id="IPR014030">
    <property type="entry name" value="Ketoacyl_synth_N"/>
</dbReference>
<dbReference type="OrthoDB" id="1269963at2759"/>
<dbReference type="InterPro" id="IPR013746">
    <property type="entry name" value="HMG_CoA_synt_C_dom"/>
</dbReference>
<keyword evidence="2 8" id="KW-0808">Transferase</keyword>
<evidence type="ECO:0000259" key="7">
    <source>
        <dbReference type="Pfam" id="PF08540"/>
    </source>
</evidence>
<dbReference type="SUPFAM" id="SSF53901">
    <property type="entry name" value="Thiolase-like"/>
    <property type="match status" value="3"/>
</dbReference>
<dbReference type="CDD" id="cd00827">
    <property type="entry name" value="init_cond_enzymes"/>
    <property type="match status" value="1"/>
</dbReference>
<keyword evidence="8" id="KW-0012">Acyltransferase</keyword>
<dbReference type="InterPro" id="IPR013528">
    <property type="entry name" value="HMG_CoA_synth_N"/>
</dbReference>
<dbReference type="Proteomes" id="UP000198406">
    <property type="component" value="Unassembled WGS sequence"/>
</dbReference>
<dbReference type="EMBL" id="BDSP01000222">
    <property type="protein sequence ID" value="GAX25169.1"/>
    <property type="molecule type" value="Genomic_DNA"/>
</dbReference>
<keyword evidence="9" id="KW-1185">Reference proteome</keyword>
<feature type="domain" description="Hydroxymethylglutaryl-coenzyme A synthase N-terminal" evidence="6">
    <location>
        <begin position="8"/>
        <end position="175"/>
    </location>
</feature>
<dbReference type="InParanoid" id="A0A1Z5KFZ0"/>
<dbReference type="GO" id="GO:0010142">
    <property type="term" value="P:farnesyl diphosphate biosynthetic process, mevalonate pathway"/>
    <property type="evidence" value="ECO:0007669"/>
    <property type="project" value="InterPro"/>
</dbReference>
<dbReference type="InterPro" id="IPR010122">
    <property type="entry name" value="HMG_CoA_synthase_euk"/>
</dbReference>
<dbReference type="Pfam" id="PF08540">
    <property type="entry name" value="HMG_CoA_synt_C"/>
    <property type="match status" value="1"/>
</dbReference>
<dbReference type="Pfam" id="PF01154">
    <property type="entry name" value="HMG_CoA_synt_N"/>
    <property type="match status" value="1"/>
</dbReference>
<feature type="active site" description="Proton donor/acceptor" evidence="3">
    <location>
        <position position="89"/>
    </location>
</feature>
<dbReference type="AlphaFoldDB" id="A0A1Z5KFZ0"/>
<sequence>MSHNNNNPLHIGILGLEVYTPRTYIQQTELEQHLQVPAGKFTIGLGQEGLAVTGDVEDINSICLTVVHQLLEKYNLDPQSIGRVEVGTETLIDKSKSTKTVLMELFPDNSDIEGATIVNACYGGTAAFLNACAWCSLDERLAIVVAADIATYAAGPARPTCGVGAVAVLVGRDAPLVLGERATHASHVWDFYKPNPVSEYPVVEGALSQLCYYQALEDCYARWSQKTNTTATTPDYWVFHAPYNKLVQKSYARLFYIDSLKQDNTPLEKWRDMDRIQSYHDKELEAALKQHSASAYQQKLTDANHASQQVGNTYTASVFLGLCSLISRRSLVPEQQIAVFSYGSGALATLYSLHVRTPTQQTEFTTERMQQVLQLETRLSMREQVAARELDLALDTRAKMHTSGVPYTPFYPHDRLFPGTYYLTHIDAQWRRHYARTPVGPMTPWDGVVRPLQPAPSIRSFADETDLSACYITGTAAGLPGQEQVFRADNLERLLKGENCISAVDVKVQQSMLDKNIILLKKNPDQTAHKIPLTETTDMIQLAAQLGAFDLTERYGVPSGLAKTMDVAAQVAVAAGLEALKNAGLVSGRSSDSSEWKLPEALQADTGVVYASSFPAMDAAIGEVVRYFSSSTPKDNHQLIQALRQRMLDVQGTLSSEDEDALAHLKQQAAMTNGHKTTTRYAFDRKFLFRVLVLGNAQLAQLAGCKGPNTQTNAACAGTTQAISMAHDMLVAGRAARVVVIAGDNAAGPTLLPWLGSGFRVLGAATCKSTVEEAALPFDKRRSGMLLGAGGIGLVLETAPSIRLRQLSTLPCVRLLATQYSNSAFHGAALDRHHIGSELVRFLNDIQKRFGITKTQIATEGVYFSHETCTHASDASSCAGNEVAALRQAFGDDLPKLLIVNTKGYTGHPMGVSFEDVAAVAVLHHQQVPAMPNYRVHDEYLGDLNLSKGGPYSCKFALRFAAGFGSQVAFALYAKV</sequence>
<dbReference type="PANTHER" id="PTHR43323:SF2">
    <property type="entry name" value="HYDROXYMETHYLGLUTARYL-COA SYNTHASE"/>
    <property type="match status" value="1"/>
</dbReference>
<protein>
    <submittedName>
        <fullName evidence="8">Hydroxymethylglutaryl-CoA synthase</fullName>
        <ecNumber evidence="8">2.3.3.10</ecNumber>
    </submittedName>
</protein>
<dbReference type="GO" id="GO:0004421">
    <property type="term" value="F:hydroxymethylglutaryl-CoA synthase activity"/>
    <property type="evidence" value="ECO:0007669"/>
    <property type="project" value="UniProtKB-EC"/>
</dbReference>
<evidence type="ECO:0000259" key="5">
    <source>
        <dbReference type="Pfam" id="PF00109"/>
    </source>
</evidence>
<comment type="similarity">
    <text evidence="1">Belongs to the thiolase-like superfamily. HMG-CoA synthase family.</text>
</comment>